<gene>
    <name evidence="10" type="ORF">HNQ59_002805</name>
</gene>
<dbReference type="AlphaFoldDB" id="A0A840MTA9"/>
<dbReference type="GO" id="GO:0005737">
    <property type="term" value="C:cytoplasm"/>
    <property type="evidence" value="ECO:0007669"/>
    <property type="project" value="TreeGrafter"/>
</dbReference>
<keyword evidence="5 8" id="KW-0289">Folate biosynthesis</keyword>
<evidence type="ECO:0000256" key="1">
    <source>
        <dbReference type="ARBA" id="ARBA00000693"/>
    </source>
</evidence>
<dbReference type="GO" id="GO:0046656">
    <property type="term" value="P:folic acid biosynthetic process"/>
    <property type="evidence" value="ECO:0007669"/>
    <property type="project" value="UniProtKB-UniRule"/>
</dbReference>
<dbReference type="Proteomes" id="UP000575898">
    <property type="component" value="Unassembled WGS sequence"/>
</dbReference>
<comment type="pathway">
    <text evidence="3 8">Cofactor biosynthesis; tetrahydrofolate biosynthesis; 2-amino-4-hydroxy-6-hydroxymethyl-7,8-dihydropteridine diphosphate from 7,8-dihydroneopterin triphosphate: step 3/4.</text>
</comment>
<dbReference type="FunFam" id="3.30.1130.10:FF:000002">
    <property type="entry name" value="7,8-dihydroneopterin aldolase"/>
    <property type="match status" value="1"/>
</dbReference>
<evidence type="ECO:0000256" key="5">
    <source>
        <dbReference type="ARBA" id="ARBA00022909"/>
    </source>
</evidence>
<comment type="catalytic activity">
    <reaction evidence="1">
        <text>7,8-dihydroneopterin = 7,8-dihydromonapterin</text>
        <dbReference type="Rhea" id="RHEA:45328"/>
        <dbReference type="ChEBI" id="CHEBI:17001"/>
        <dbReference type="ChEBI" id="CHEBI:71175"/>
        <dbReference type="EC" id="5.1.99.8"/>
    </reaction>
</comment>
<dbReference type="InterPro" id="IPR043133">
    <property type="entry name" value="GTP-CH-I_C/QueF"/>
</dbReference>
<organism evidence="10 11">
    <name type="scientific">Chitinivorax tropicus</name>
    <dbReference type="NCBI Taxonomy" id="714531"/>
    <lineage>
        <taxon>Bacteria</taxon>
        <taxon>Pseudomonadati</taxon>
        <taxon>Pseudomonadota</taxon>
        <taxon>Betaproteobacteria</taxon>
        <taxon>Chitinivorax</taxon>
    </lineage>
</organism>
<dbReference type="PANTHER" id="PTHR42844">
    <property type="entry name" value="DIHYDRONEOPTERIN ALDOLASE 1-RELATED"/>
    <property type="match status" value="1"/>
</dbReference>
<evidence type="ECO:0000256" key="6">
    <source>
        <dbReference type="ARBA" id="ARBA00023235"/>
    </source>
</evidence>
<keyword evidence="11" id="KW-1185">Reference proteome</keyword>
<dbReference type="UniPathway" id="UPA00077">
    <property type="reaction ID" value="UER00154"/>
</dbReference>
<protein>
    <recommendedName>
        <fullName evidence="8">7,8-dihydroneopterin aldolase</fullName>
        <ecNumber evidence="8">4.1.2.25</ecNumber>
    </recommendedName>
</protein>
<comment type="function">
    <text evidence="8">Catalyzes the conversion of 7,8-dihydroneopterin to 6-hydroxymethyl-7,8-dihydropterin.</text>
</comment>
<dbReference type="SMART" id="SM00905">
    <property type="entry name" value="FolB"/>
    <property type="match status" value="1"/>
</dbReference>
<comment type="catalytic activity">
    <reaction evidence="2 8">
        <text>7,8-dihydroneopterin = 6-hydroxymethyl-7,8-dihydropterin + glycolaldehyde</text>
        <dbReference type="Rhea" id="RHEA:10540"/>
        <dbReference type="ChEBI" id="CHEBI:17001"/>
        <dbReference type="ChEBI" id="CHEBI:17071"/>
        <dbReference type="ChEBI" id="CHEBI:44841"/>
        <dbReference type="EC" id="4.1.2.25"/>
    </reaction>
</comment>
<evidence type="ECO:0000256" key="3">
    <source>
        <dbReference type="ARBA" id="ARBA00005013"/>
    </source>
</evidence>
<dbReference type="EMBL" id="JACHHY010000017">
    <property type="protein sequence ID" value="MBB5019503.1"/>
    <property type="molecule type" value="Genomic_DNA"/>
</dbReference>
<dbReference type="NCBIfam" id="TIGR00526">
    <property type="entry name" value="folB_dom"/>
    <property type="match status" value="1"/>
</dbReference>
<feature type="domain" description="Dihydroneopterin aldolase/epimerase" evidence="9">
    <location>
        <begin position="4"/>
        <end position="114"/>
    </location>
</feature>
<dbReference type="SUPFAM" id="SSF55620">
    <property type="entry name" value="Tetrahydrobiopterin biosynthesis enzymes-like"/>
    <property type="match status" value="1"/>
</dbReference>
<evidence type="ECO:0000313" key="11">
    <source>
        <dbReference type="Proteomes" id="UP000575898"/>
    </source>
</evidence>
<dbReference type="Pfam" id="PF02152">
    <property type="entry name" value="FolB"/>
    <property type="match status" value="1"/>
</dbReference>
<evidence type="ECO:0000313" key="10">
    <source>
        <dbReference type="EMBL" id="MBB5019503.1"/>
    </source>
</evidence>
<evidence type="ECO:0000256" key="4">
    <source>
        <dbReference type="ARBA" id="ARBA00005708"/>
    </source>
</evidence>
<proteinExistence type="inferred from homology"/>
<dbReference type="InterPro" id="IPR006156">
    <property type="entry name" value="Dihydroneopterin_aldolase"/>
</dbReference>
<dbReference type="NCBIfam" id="TIGR00525">
    <property type="entry name" value="folB"/>
    <property type="match status" value="1"/>
</dbReference>
<accession>A0A840MTA9</accession>
<evidence type="ECO:0000256" key="7">
    <source>
        <dbReference type="ARBA" id="ARBA00023239"/>
    </source>
</evidence>
<evidence type="ECO:0000256" key="2">
    <source>
        <dbReference type="ARBA" id="ARBA00001353"/>
    </source>
</evidence>
<dbReference type="PANTHER" id="PTHR42844:SF1">
    <property type="entry name" value="DIHYDRONEOPTERIN ALDOLASE 1-RELATED"/>
    <property type="match status" value="1"/>
</dbReference>
<comment type="similarity">
    <text evidence="4 8">Belongs to the DHNA family.</text>
</comment>
<dbReference type="InterPro" id="IPR006157">
    <property type="entry name" value="FolB_dom"/>
</dbReference>
<evidence type="ECO:0000259" key="9">
    <source>
        <dbReference type="SMART" id="SM00905"/>
    </source>
</evidence>
<dbReference type="GO" id="GO:0004150">
    <property type="term" value="F:dihydroneopterin aldolase activity"/>
    <property type="evidence" value="ECO:0007669"/>
    <property type="project" value="UniProtKB-UniRule"/>
</dbReference>
<keyword evidence="7 8" id="KW-0456">Lyase</keyword>
<dbReference type="EC" id="4.1.2.25" evidence="8"/>
<dbReference type="RefSeq" id="WP_184040485.1">
    <property type="nucleotide sequence ID" value="NZ_JACHHY010000017.1"/>
</dbReference>
<keyword evidence="6" id="KW-0413">Isomerase</keyword>
<dbReference type="GO" id="GO:0016853">
    <property type="term" value="F:isomerase activity"/>
    <property type="evidence" value="ECO:0007669"/>
    <property type="project" value="UniProtKB-KW"/>
</dbReference>
<evidence type="ECO:0000256" key="8">
    <source>
        <dbReference type="RuleBase" id="RU362079"/>
    </source>
</evidence>
<reference evidence="10 11" key="1">
    <citation type="submission" date="2020-08" db="EMBL/GenBank/DDBJ databases">
        <title>Genomic Encyclopedia of Type Strains, Phase IV (KMG-IV): sequencing the most valuable type-strain genomes for metagenomic binning, comparative biology and taxonomic classification.</title>
        <authorList>
            <person name="Goeker M."/>
        </authorList>
    </citation>
    <scope>NUCLEOTIDE SEQUENCE [LARGE SCALE GENOMIC DNA]</scope>
    <source>
        <strain evidence="10 11">DSM 27165</strain>
    </source>
</reference>
<sequence>MDIIFVHEVRIDTLIGVYEWERQAPQTLQLDLEIGLPQTVACQTDNINDTIDYGKVVERLRQTLAEQHFLLLEALAEHIAQLILSEFGAPWVRISVAKIGLLRGVKRVGVCIERGKRL</sequence>
<comment type="caution">
    <text evidence="10">The sequence shown here is derived from an EMBL/GenBank/DDBJ whole genome shotgun (WGS) entry which is preliminary data.</text>
</comment>
<dbReference type="GO" id="GO:0046654">
    <property type="term" value="P:tetrahydrofolate biosynthetic process"/>
    <property type="evidence" value="ECO:0007669"/>
    <property type="project" value="UniProtKB-UniRule"/>
</dbReference>
<dbReference type="Gene3D" id="3.30.1130.10">
    <property type="match status" value="1"/>
</dbReference>
<name>A0A840MTA9_9PROT</name>